<evidence type="ECO:0000256" key="1">
    <source>
        <dbReference type="SAM" id="Phobius"/>
    </source>
</evidence>
<evidence type="ECO:0000313" key="2">
    <source>
        <dbReference type="EMBL" id="KKK90225.1"/>
    </source>
</evidence>
<keyword evidence="1" id="KW-0812">Transmembrane</keyword>
<feature type="transmembrane region" description="Helical" evidence="1">
    <location>
        <begin position="41"/>
        <end position="61"/>
    </location>
</feature>
<gene>
    <name evidence="2" type="ORF">LCGC14_2725230</name>
</gene>
<sequence>MARKRKDLGLKRPAIGLVAGATILGIGGSVAVGVGGSGAGISAAASFLPAVGATVGAGLTLRQLRKLEKHRRGR</sequence>
<comment type="caution">
    <text evidence="2">The sequence shown here is derived from an EMBL/GenBank/DDBJ whole genome shotgun (WGS) entry which is preliminary data.</text>
</comment>
<keyword evidence="1" id="KW-0472">Membrane</keyword>
<organism evidence="2">
    <name type="scientific">marine sediment metagenome</name>
    <dbReference type="NCBI Taxonomy" id="412755"/>
    <lineage>
        <taxon>unclassified sequences</taxon>
        <taxon>metagenomes</taxon>
        <taxon>ecological metagenomes</taxon>
    </lineage>
</organism>
<proteinExistence type="predicted"/>
<dbReference type="AlphaFoldDB" id="A0A0F8ZWD6"/>
<accession>A0A0F8ZWD6</accession>
<reference evidence="2" key="1">
    <citation type="journal article" date="2015" name="Nature">
        <title>Complex archaea that bridge the gap between prokaryotes and eukaryotes.</title>
        <authorList>
            <person name="Spang A."/>
            <person name="Saw J.H."/>
            <person name="Jorgensen S.L."/>
            <person name="Zaremba-Niedzwiedzka K."/>
            <person name="Martijn J."/>
            <person name="Lind A.E."/>
            <person name="van Eijk R."/>
            <person name="Schleper C."/>
            <person name="Guy L."/>
            <person name="Ettema T.J."/>
        </authorList>
    </citation>
    <scope>NUCLEOTIDE SEQUENCE</scope>
</reference>
<keyword evidence="1" id="KW-1133">Transmembrane helix</keyword>
<protein>
    <submittedName>
        <fullName evidence="2">Uncharacterized protein</fullName>
    </submittedName>
</protein>
<dbReference type="EMBL" id="LAZR01049192">
    <property type="protein sequence ID" value="KKK90225.1"/>
    <property type="molecule type" value="Genomic_DNA"/>
</dbReference>
<name>A0A0F8ZWD6_9ZZZZ</name>